<comment type="caution">
    <text evidence="1">The sequence shown here is derived from an EMBL/GenBank/DDBJ whole genome shotgun (WGS) entry which is preliminary data.</text>
</comment>
<gene>
    <name evidence="1" type="ORF">QOZ94_003504</name>
</gene>
<dbReference type="RefSeq" id="WP_237345358.1">
    <property type="nucleotide sequence ID" value="NZ_JABWGX010000009.1"/>
</dbReference>
<accession>A0ABU0LHS9</accession>
<keyword evidence="2" id="KW-1185">Reference proteome</keyword>
<evidence type="ECO:0000313" key="1">
    <source>
        <dbReference type="EMBL" id="MDQ0506690.1"/>
    </source>
</evidence>
<dbReference type="EMBL" id="JAUSVY010000009">
    <property type="protein sequence ID" value="MDQ0506690.1"/>
    <property type="molecule type" value="Genomic_DNA"/>
</dbReference>
<reference evidence="1 2" key="1">
    <citation type="submission" date="2023-07" db="EMBL/GenBank/DDBJ databases">
        <title>Genomic Encyclopedia of Type Strains, Phase IV (KMG-IV): sequencing the most valuable type-strain genomes for metagenomic binning, comparative biology and taxonomic classification.</title>
        <authorList>
            <person name="Goeker M."/>
        </authorList>
    </citation>
    <scope>NUCLEOTIDE SEQUENCE [LARGE SCALE GENOMIC DNA]</scope>
    <source>
        <strain evidence="1 2">DSM 3770</strain>
    </source>
</reference>
<protein>
    <recommendedName>
        <fullName evidence="3">Flagellar protein FlgJ N-terminal domain-containing protein</fullName>
    </recommendedName>
</protein>
<evidence type="ECO:0008006" key="3">
    <source>
        <dbReference type="Google" id="ProtNLM"/>
    </source>
</evidence>
<organism evidence="1 2">
    <name type="scientific">Xanthobacter agilis</name>
    <dbReference type="NCBI Taxonomy" id="47492"/>
    <lineage>
        <taxon>Bacteria</taxon>
        <taxon>Pseudomonadati</taxon>
        <taxon>Pseudomonadota</taxon>
        <taxon>Alphaproteobacteria</taxon>
        <taxon>Hyphomicrobiales</taxon>
        <taxon>Xanthobacteraceae</taxon>
        <taxon>Xanthobacter</taxon>
    </lineage>
</organism>
<proteinExistence type="predicted"/>
<name>A0ABU0LHS9_XANAG</name>
<dbReference type="Proteomes" id="UP001241747">
    <property type="component" value="Unassembled WGS sequence"/>
</dbReference>
<evidence type="ECO:0000313" key="2">
    <source>
        <dbReference type="Proteomes" id="UP001241747"/>
    </source>
</evidence>
<sequence length="184" mass="18219">MGISPPTDLVVDVMKNAQTSRVQQVVSKLKALSVGGGADFGATMTSTGASGTAASAAPQTADEQAQAQAAAATPSGLTFSGTTLTSLRNAHALSNRPVQQFSTTQPPAATLKKFEGMVLAKFLDTMMPQTSSVFGSGTAGSAWKTMLTEKIGNSIADVGGIGIAASIARANAARGSGGGNGDGA</sequence>